<gene>
    <name evidence="5" type="ORF">ACFFJ8_13790</name>
</gene>
<evidence type="ECO:0000313" key="6">
    <source>
        <dbReference type="Proteomes" id="UP001589818"/>
    </source>
</evidence>
<dbReference type="SMART" id="SM00479">
    <property type="entry name" value="EXOIII"/>
    <property type="match status" value="1"/>
</dbReference>
<evidence type="ECO:0000313" key="5">
    <source>
        <dbReference type="EMBL" id="MFC0392439.1"/>
    </source>
</evidence>
<dbReference type="Proteomes" id="UP001589818">
    <property type="component" value="Unassembled WGS sequence"/>
</dbReference>
<dbReference type="GO" id="GO:0004527">
    <property type="term" value="F:exonuclease activity"/>
    <property type="evidence" value="ECO:0007669"/>
    <property type="project" value="UniProtKB-KW"/>
</dbReference>
<sequence length="249" mass="28724">MTDYIILDIEFNGRKFASDKPMEVIEIGAVRLNAALQQTDEFSALIKPVYFAKLNDFIKKKTGIPQESIDKAAGFRKVIGDFITWLDRSESFLLVTWGGEDLKRIIYDTRMHQLDDAYWMSASYFDLLKGFLRYKKITNDVSVEAALAALEITAEGSAHRALDDARMTSDVFKAIFDQLDFNLAQQFKDVYSNAKERRMVKQAVRAMRAQKIVPDWELVVTQYLKDKLPLDDTRKMTELQQYFTAEITN</sequence>
<accession>A0ABV6J960</accession>
<keyword evidence="6" id="KW-1185">Reference proteome</keyword>
<evidence type="ECO:0000256" key="2">
    <source>
        <dbReference type="ARBA" id="ARBA00022801"/>
    </source>
</evidence>
<evidence type="ECO:0000256" key="1">
    <source>
        <dbReference type="ARBA" id="ARBA00022722"/>
    </source>
</evidence>
<dbReference type="EMBL" id="JBHLVF010000017">
    <property type="protein sequence ID" value="MFC0392439.1"/>
    <property type="molecule type" value="Genomic_DNA"/>
</dbReference>
<keyword evidence="1" id="KW-0540">Nuclease</keyword>
<keyword evidence="3 5" id="KW-0269">Exonuclease</keyword>
<comment type="caution">
    <text evidence="5">The sequence shown here is derived from an EMBL/GenBank/DDBJ whole genome shotgun (WGS) entry which is preliminary data.</text>
</comment>
<dbReference type="PANTHER" id="PTHR23044">
    <property type="entry name" value="3'-5' EXONUCLEASE ERI1-RELATED"/>
    <property type="match status" value="1"/>
</dbReference>
<dbReference type="InterPro" id="IPR036397">
    <property type="entry name" value="RNaseH_sf"/>
</dbReference>
<evidence type="ECO:0000256" key="3">
    <source>
        <dbReference type="ARBA" id="ARBA00022839"/>
    </source>
</evidence>
<dbReference type="Gene3D" id="3.30.420.10">
    <property type="entry name" value="Ribonuclease H-like superfamily/Ribonuclease H"/>
    <property type="match status" value="1"/>
</dbReference>
<dbReference type="RefSeq" id="WP_204819523.1">
    <property type="nucleotide sequence ID" value="NZ_JANHOF010000003.1"/>
</dbReference>
<dbReference type="InterPro" id="IPR012337">
    <property type="entry name" value="RNaseH-like_sf"/>
</dbReference>
<organism evidence="5 6">
    <name type="scientific">Paenibacillus mendelii</name>
    <dbReference type="NCBI Taxonomy" id="206163"/>
    <lineage>
        <taxon>Bacteria</taxon>
        <taxon>Bacillati</taxon>
        <taxon>Bacillota</taxon>
        <taxon>Bacilli</taxon>
        <taxon>Bacillales</taxon>
        <taxon>Paenibacillaceae</taxon>
        <taxon>Paenibacillus</taxon>
    </lineage>
</organism>
<keyword evidence="2" id="KW-0378">Hydrolase</keyword>
<dbReference type="InterPro" id="IPR051274">
    <property type="entry name" value="3-5_Exoribonuclease"/>
</dbReference>
<dbReference type="PANTHER" id="PTHR23044:SF61">
    <property type="entry name" value="3'-5' EXORIBONUCLEASE 1-RELATED"/>
    <property type="match status" value="1"/>
</dbReference>
<reference evidence="5 6" key="1">
    <citation type="submission" date="2024-09" db="EMBL/GenBank/DDBJ databases">
        <authorList>
            <person name="Sun Q."/>
            <person name="Mori K."/>
        </authorList>
    </citation>
    <scope>NUCLEOTIDE SEQUENCE [LARGE SCALE GENOMIC DNA]</scope>
    <source>
        <strain evidence="5 6">CCM 4839</strain>
    </source>
</reference>
<protein>
    <submittedName>
        <fullName evidence="5">Exonuclease domain-containing protein</fullName>
    </submittedName>
</protein>
<feature type="domain" description="Exonuclease" evidence="4">
    <location>
        <begin position="3"/>
        <end position="181"/>
    </location>
</feature>
<dbReference type="Pfam" id="PF00929">
    <property type="entry name" value="RNase_T"/>
    <property type="match status" value="1"/>
</dbReference>
<proteinExistence type="predicted"/>
<dbReference type="CDD" id="cd06133">
    <property type="entry name" value="ERI-1_3'hExo_like"/>
    <property type="match status" value="1"/>
</dbReference>
<evidence type="ECO:0000259" key="4">
    <source>
        <dbReference type="SMART" id="SM00479"/>
    </source>
</evidence>
<dbReference type="InterPro" id="IPR013520">
    <property type="entry name" value="Ribonucl_H"/>
</dbReference>
<dbReference type="SUPFAM" id="SSF53098">
    <property type="entry name" value="Ribonuclease H-like"/>
    <property type="match status" value="1"/>
</dbReference>
<dbReference type="InterPro" id="IPR047201">
    <property type="entry name" value="ERI-1_3'hExo-like"/>
</dbReference>
<name>A0ABV6J960_9BACL</name>